<feature type="domain" description="Cyanobacterial TRADD-N associated 2 transmembrane" evidence="2">
    <location>
        <begin position="141"/>
        <end position="205"/>
    </location>
</feature>
<reference evidence="4" key="1">
    <citation type="journal article" date="2019" name="Int. J. Syst. Evol. Microbiol.">
        <title>The Global Catalogue of Microorganisms (GCM) 10K type strain sequencing project: providing services to taxonomists for standard genome sequencing and annotation.</title>
        <authorList>
            <consortium name="The Broad Institute Genomics Platform"/>
            <consortium name="The Broad Institute Genome Sequencing Center for Infectious Disease"/>
            <person name="Wu L."/>
            <person name="Ma J."/>
        </authorList>
    </citation>
    <scope>NUCLEOTIDE SEQUENCE [LARGE SCALE GENOMIC DNA]</scope>
    <source>
        <strain evidence="4">JCM 18326</strain>
    </source>
</reference>
<feature type="transmembrane region" description="Helical" evidence="1">
    <location>
        <begin position="149"/>
        <end position="171"/>
    </location>
</feature>
<evidence type="ECO:0000313" key="3">
    <source>
        <dbReference type="EMBL" id="GAA4851138.1"/>
    </source>
</evidence>
<feature type="transmembrane region" description="Helical" evidence="1">
    <location>
        <begin position="64"/>
        <end position="87"/>
    </location>
</feature>
<keyword evidence="1" id="KW-1133">Transmembrane helix</keyword>
<evidence type="ECO:0000256" key="1">
    <source>
        <dbReference type="SAM" id="Phobius"/>
    </source>
</evidence>
<dbReference type="Pfam" id="PF20712">
    <property type="entry name" value="CyanoTRADDas_TM"/>
    <property type="match status" value="1"/>
</dbReference>
<keyword evidence="4" id="KW-1185">Reference proteome</keyword>
<name>A0ABP9DLB2_9BACT</name>
<dbReference type="Proteomes" id="UP001500298">
    <property type="component" value="Unassembled WGS sequence"/>
</dbReference>
<keyword evidence="1" id="KW-0472">Membrane</keyword>
<dbReference type="EMBL" id="BAABJX010000065">
    <property type="protein sequence ID" value="GAA4851138.1"/>
    <property type="molecule type" value="Genomic_DNA"/>
</dbReference>
<dbReference type="RefSeq" id="WP_345375054.1">
    <property type="nucleotide sequence ID" value="NZ_BAABJX010000065.1"/>
</dbReference>
<evidence type="ECO:0000313" key="4">
    <source>
        <dbReference type="Proteomes" id="UP001500298"/>
    </source>
</evidence>
<organism evidence="3 4">
    <name type="scientific">Algivirga pacifica</name>
    <dbReference type="NCBI Taxonomy" id="1162670"/>
    <lineage>
        <taxon>Bacteria</taxon>
        <taxon>Pseudomonadati</taxon>
        <taxon>Bacteroidota</taxon>
        <taxon>Cytophagia</taxon>
        <taxon>Cytophagales</taxon>
        <taxon>Flammeovirgaceae</taxon>
        <taxon>Algivirga</taxon>
    </lineage>
</organism>
<keyword evidence="1" id="KW-0812">Transmembrane</keyword>
<feature type="transmembrane region" description="Helical" evidence="1">
    <location>
        <begin position="177"/>
        <end position="199"/>
    </location>
</feature>
<sequence>MDNTFTERISESELYQRRKDKLIKKLQSYEDSKVSSSTGVFSIAILIIFGLCSLFYYLLPNLKILGEFTTIIFIVGFALASGLLLTINRIRAFFTKRQIEDIDWKLVKLSKEQLQLKLNEDFFTNLVGINFKHLDEYYYQTQHQARKSFNVSIFASVTSFIIIVIGIFMMYQDKSTSAYITTGTGVLSEFIAAIFFYLYNRTILKMSEYHQKLVVTQNINLSLKMTEEMEGEDKAKAQALIIDRLTQDINKHLSQKQS</sequence>
<proteinExistence type="predicted"/>
<evidence type="ECO:0000259" key="2">
    <source>
        <dbReference type="Pfam" id="PF20712"/>
    </source>
</evidence>
<dbReference type="InterPro" id="IPR048567">
    <property type="entry name" value="CyanoTRADDas_TM"/>
</dbReference>
<protein>
    <recommendedName>
        <fullName evidence="2">Cyanobacterial TRADD-N associated 2 transmembrane domain-containing protein</fullName>
    </recommendedName>
</protein>
<comment type="caution">
    <text evidence="3">The sequence shown here is derived from an EMBL/GenBank/DDBJ whole genome shotgun (WGS) entry which is preliminary data.</text>
</comment>
<accession>A0ABP9DLB2</accession>
<gene>
    <name evidence="3" type="ORF">GCM10023331_39780</name>
</gene>
<feature type="transmembrane region" description="Helical" evidence="1">
    <location>
        <begin position="34"/>
        <end position="58"/>
    </location>
</feature>